<dbReference type="Proteomes" id="UP001348492">
    <property type="component" value="Chromosome"/>
</dbReference>
<sequence>MVLFLRVAIVVWCGIFIFYLIKDCINHKEDFKKGHLVIYGIMGAVLNFLDTLGVGSNATQMAFFKFTKLSPGEELPGNGNVIFAVPVAAEFILFLNIVEVDPITLISMLIASIIGATLGATVVTKLPINTLRSILSVTLLFVAILLITRSLGVGPFAIVETATTLTGSKLIIGIVVNFILGALMTVGVGLYAPCMALVALLGMDITAAFPIMMGSCAFLMPPASIQFVKTGKYNRPAAAIASLTGVIGVLIAYFFVKSMSTTILTWIVSLVLVYMSLNFAKTVLKVRKNSIKDKA</sequence>
<evidence type="ECO:0000256" key="1">
    <source>
        <dbReference type="ARBA" id="ARBA00004141"/>
    </source>
</evidence>
<dbReference type="PANTHER" id="PTHR43483:SF3">
    <property type="entry name" value="MEMBRANE TRANSPORTER PROTEIN HI_0806-RELATED"/>
    <property type="match status" value="1"/>
</dbReference>
<proteinExistence type="inferred from homology"/>
<evidence type="ECO:0000256" key="3">
    <source>
        <dbReference type="ARBA" id="ARBA00022989"/>
    </source>
</evidence>
<keyword evidence="5" id="KW-1003">Cell membrane</keyword>
<evidence type="ECO:0000256" key="2">
    <source>
        <dbReference type="ARBA" id="ARBA00022692"/>
    </source>
</evidence>
<dbReference type="EMBL" id="CP117523">
    <property type="protein sequence ID" value="WWD83525.1"/>
    <property type="molecule type" value="Genomic_DNA"/>
</dbReference>
<feature type="transmembrane region" description="Helical" evidence="5">
    <location>
        <begin position="237"/>
        <end position="256"/>
    </location>
</feature>
<evidence type="ECO:0000256" key="4">
    <source>
        <dbReference type="ARBA" id="ARBA00023136"/>
    </source>
</evidence>
<feature type="transmembrane region" description="Helical" evidence="5">
    <location>
        <begin position="37"/>
        <end position="59"/>
    </location>
</feature>
<keyword evidence="7" id="KW-1185">Reference proteome</keyword>
<feature type="transmembrane region" description="Helical" evidence="5">
    <location>
        <begin position="134"/>
        <end position="158"/>
    </location>
</feature>
<feature type="transmembrane region" description="Helical" evidence="5">
    <location>
        <begin position="262"/>
        <end position="284"/>
    </location>
</feature>
<comment type="subcellular location">
    <subcellularLocation>
        <location evidence="5">Cell membrane</location>
        <topology evidence="5">Multi-pass membrane protein</topology>
    </subcellularLocation>
    <subcellularLocation>
        <location evidence="1">Membrane</location>
        <topology evidence="1">Multi-pass membrane protein</topology>
    </subcellularLocation>
</comment>
<evidence type="ECO:0000256" key="5">
    <source>
        <dbReference type="RuleBase" id="RU363041"/>
    </source>
</evidence>
<feature type="transmembrane region" description="Helical" evidence="5">
    <location>
        <begin position="105"/>
        <end position="128"/>
    </location>
</feature>
<feature type="transmembrane region" description="Helical" evidence="5">
    <location>
        <begin position="170"/>
        <end position="192"/>
    </location>
</feature>
<feature type="transmembrane region" description="Helical" evidence="5">
    <location>
        <begin position="6"/>
        <end position="25"/>
    </location>
</feature>
<evidence type="ECO:0000313" key="7">
    <source>
        <dbReference type="Proteomes" id="UP001348492"/>
    </source>
</evidence>
<evidence type="ECO:0000313" key="6">
    <source>
        <dbReference type="EMBL" id="WWD83525.1"/>
    </source>
</evidence>
<reference evidence="6 7" key="1">
    <citation type="journal article" date="2023" name="PLoS ONE">
        <title>Genome-based metabolic and phylogenomic analysis of three Terrisporobacter species.</title>
        <authorList>
            <person name="Boer T."/>
            <person name="Bengelsdorf F.R."/>
            <person name="Bomeke M."/>
            <person name="Daniel R."/>
            <person name="Poehlein A."/>
        </authorList>
    </citation>
    <scope>NUCLEOTIDE SEQUENCE [LARGE SCALE GENOMIC DNA]</scope>
    <source>
        <strain evidence="6 7">DSM 1288</strain>
    </source>
</reference>
<keyword evidence="3 5" id="KW-1133">Transmembrane helix</keyword>
<keyword evidence="2 5" id="KW-0812">Transmembrane</keyword>
<keyword evidence="4 5" id="KW-0472">Membrane</keyword>
<feature type="transmembrane region" description="Helical" evidence="5">
    <location>
        <begin position="198"/>
        <end position="225"/>
    </location>
</feature>
<dbReference type="PANTHER" id="PTHR43483">
    <property type="entry name" value="MEMBRANE TRANSPORTER PROTEIN HI_0806-RELATED"/>
    <property type="match status" value="1"/>
</dbReference>
<organism evidence="6 7">
    <name type="scientific">Terrisporobacter glycolicus ATCC 14880 = DSM 1288</name>
    <dbReference type="NCBI Taxonomy" id="1121315"/>
    <lineage>
        <taxon>Bacteria</taxon>
        <taxon>Bacillati</taxon>
        <taxon>Bacillota</taxon>
        <taxon>Clostridia</taxon>
        <taxon>Peptostreptococcales</taxon>
        <taxon>Peptostreptococcaceae</taxon>
        <taxon>Terrisporobacter</taxon>
    </lineage>
</organism>
<dbReference type="Pfam" id="PF01925">
    <property type="entry name" value="TauE"/>
    <property type="match status" value="1"/>
</dbReference>
<name>A0ABZ2EVT4_9FIRM</name>
<protein>
    <recommendedName>
        <fullName evidence="5">Probable membrane transporter protein</fullName>
    </recommendedName>
</protein>
<accession>A0ABZ2EVT4</accession>
<dbReference type="InterPro" id="IPR002781">
    <property type="entry name" value="TM_pro_TauE-like"/>
</dbReference>
<comment type="similarity">
    <text evidence="5">Belongs to the 4-toluene sulfonate uptake permease (TSUP) (TC 2.A.102) family.</text>
</comment>
<dbReference type="RefSeq" id="WP_018591050.1">
    <property type="nucleotide sequence ID" value="NZ_CP117523.1"/>
</dbReference>
<gene>
    <name evidence="6" type="ORF">TEGL_19370</name>
</gene>
<feature type="transmembrane region" description="Helical" evidence="5">
    <location>
        <begin position="79"/>
        <end position="98"/>
    </location>
</feature>